<dbReference type="InterPro" id="IPR006366">
    <property type="entry name" value="CobA/CysG_C"/>
</dbReference>
<evidence type="ECO:0000313" key="11">
    <source>
        <dbReference type="Proteomes" id="UP000065473"/>
    </source>
</evidence>
<name>A0A0U3H1J9_9CREN</name>
<dbReference type="PROSITE" id="PS00840">
    <property type="entry name" value="SUMT_2"/>
    <property type="match status" value="1"/>
</dbReference>
<dbReference type="PANTHER" id="PTHR45790">
    <property type="entry name" value="SIROHEME SYNTHASE-RELATED"/>
    <property type="match status" value="1"/>
</dbReference>
<evidence type="ECO:0000256" key="1">
    <source>
        <dbReference type="ARBA" id="ARBA00012162"/>
    </source>
</evidence>
<dbReference type="AlphaFoldDB" id="A0A0U3H1J9"/>
<keyword evidence="3 6" id="KW-0808">Transferase</keyword>
<dbReference type="InterPro" id="IPR003043">
    <property type="entry name" value="Uropor_MeTrfase_CS"/>
</dbReference>
<dbReference type="STRING" id="1435377.SUSAZ_04180"/>
<dbReference type="OrthoDB" id="24444at2157"/>
<organism evidence="8 11">
    <name type="scientific">Sulfolobus acidocaldarius</name>
    <dbReference type="NCBI Taxonomy" id="2285"/>
    <lineage>
        <taxon>Archaea</taxon>
        <taxon>Thermoproteota</taxon>
        <taxon>Thermoprotei</taxon>
        <taxon>Sulfolobales</taxon>
        <taxon>Sulfolobaceae</taxon>
        <taxon>Sulfolobus</taxon>
    </lineage>
</organism>
<dbReference type="InterPro" id="IPR000878">
    <property type="entry name" value="4pyrrol_Mease"/>
</dbReference>
<reference evidence="10 11" key="1">
    <citation type="submission" date="2015-12" db="EMBL/GenBank/DDBJ databases">
        <title>A stable core within a dynamic pangenome in Sulfolobus acidocaldarius.</title>
        <authorList>
            <person name="Anderson R."/>
            <person name="Kouris A."/>
            <person name="Seward C."/>
            <person name="Campbell K."/>
            <person name="Whitaker R."/>
        </authorList>
    </citation>
    <scope>NUCLEOTIDE SEQUENCE [LARGE SCALE GENOMIC DNA]</scope>
    <source>
        <strain evidence="8 11">GG12-C01-09</strain>
        <strain evidence="9 10">NG05B_CO5_07</strain>
    </source>
</reference>
<dbReference type="InterPro" id="IPR014777">
    <property type="entry name" value="4pyrrole_Mease_sub1"/>
</dbReference>
<dbReference type="FunFam" id="3.40.1010.10:FF:000001">
    <property type="entry name" value="Siroheme synthase"/>
    <property type="match status" value="1"/>
</dbReference>
<keyword evidence="5" id="KW-0627">Porphyrin biosynthesis</keyword>
<dbReference type="Proteomes" id="UP000060043">
    <property type="component" value="Chromosome"/>
</dbReference>
<dbReference type="SUPFAM" id="SSF53790">
    <property type="entry name" value="Tetrapyrrole methylase"/>
    <property type="match status" value="1"/>
</dbReference>
<proteinExistence type="inferred from homology"/>
<evidence type="ECO:0000259" key="7">
    <source>
        <dbReference type="Pfam" id="PF00590"/>
    </source>
</evidence>
<dbReference type="InterPro" id="IPR035996">
    <property type="entry name" value="4pyrrol_Methylase_sf"/>
</dbReference>
<dbReference type="EMBL" id="CP013695">
    <property type="protein sequence ID" value="ALU31551.1"/>
    <property type="molecule type" value="Genomic_DNA"/>
</dbReference>
<dbReference type="GO" id="GO:0019354">
    <property type="term" value="P:siroheme biosynthetic process"/>
    <property type="evidence" value="ECO:0007669"/>
    <property type="project" value="InterPro"/>
</dbReference>
<dbReference type="PANTHER" id="PTHR45790:SF3">
    <property type="entry name" value="S-ADENOSYL-L-METHIONINE-DEPENDENT UROPORPHYRINOGEN III METHYLTRANSFERASE, CHLOROPLASTIC"/>
    <property type="match status" value="1"/>
</dbReference>
<dbReference type="PaxDb" id="1435377-SUSAZ_04180"/>
<gene>
    <name evidence="8" type="ORF">ATY89_01860</name>
    <name evidence="9" type="ORF">ATZ20_04895</name>
</gene>
<dbReference type="InterPro" id="IPR014776">
    <property type="entry name" value="4pyrrole_Mease_sub2"/>
</dbReference>
<sequence>MNGRVYIVGAGPGDPELITIKALNILKSADVVLYDRLVPESILTGLKCELIYVGKEIGDAYLQEKINHLLVEKAREGKTVVRLKGGDPTIFGRGEEECIYVVENGIECEIIPGVTSAIAVPETAKIPVTSRLASPSVTIITATRSNGELITSDYIPKKGTLVILMGIHVIEELYGILLSVRNKDEPVAVIEKGTLKDQRVFLGKLEELIKIVKENEVKAPAIIVIGDVVLLRNKLQKC</sequence>
<dbReference type="Pfam" id="PF00590">
    <property type="entry name" value="TP_methylase"/>
    <property type="match status" value="1"/>
</dbReference>
<dbReference type="Proteomes" id="UP000065473">
    <property type="component" value="Chromosome"/>
</dbReference>
<evidence type="ECO:0000313" key="9">
    <source>
        <dbReference type="EMBL" id="ALU31551.1"/>
    </source>
</evidence>
<keyword evidence="2 6" id="KW-0489">Methyltransferase</keyword>
<evidence type="ECO:0000256" key="3">
    <source>
        <dbReference type="ARBA" id="ARBA00022679"/>
    </source>
</evidence>
<dbReference type="EC" id="2.1.1.107" evidence="1"/>
<evidence type="ECO:0000256" key="2">
    <source>
        <dbReference type="ARBA" id="ARBA00022603"/>
    </source>
</evidence>
<feature type="domain" description="Tetrapyrrole methylase" evidence="7">
    <location>
        <begin position="4"/>
        <end position="208"/>
    </location>
</feature>
<dbReference type="EMBL" id="CP013694">
    <property type="protein sequence ID" value="ALU28832.1"/>
    <property type="molecule type" value="Genomic_DNA"/>
</dbReference>
<accession>A0A0U3H1J9</accession>
<dbReference type="GeneID" id="14551425"/>
<evidence type="ECO:0000256" key="6">
    <source>
        <dbReference type="RuleBase" id="RU003960"/>
    </source>
</evidence>
<dbReference type="InterPro" id="IPR050161">
    <property type="entry name" value="Siro_Cobalamin_biosynth"/>
</dbReference>
<evidence type="ECO:0000313" key="8">
    <source>
        <dbReference type="EMBL" id="ALU28832.1"/>
    </source>
</evidence>
<evidence type="ECO:0000256" key="5">
    <source>
        <dbReference type="ARBA" id="ARBA00023244"/>
    </source>
</evidence>
<protein>
    <recommendedName>
        <fullName evidence="1">uroporphyrinogen-III C-methyltransferase</fullName>
        <ecNumber evidence="1">2.1.1.107</ecNumber>
    </recommendedName>
</protein>
<dbReference type="GO" id="GO:0032259">
    <property type="term" value="P:methylation"/>
    <property type="evidence" value="ECO:0007669"/>
    <property type="project" value="UniProtKB-KW"/>
</dbReference>
<dbReference type="GO" id="GO:0004851">
    <property type="term" value="F:uroporphyrin-III C-methyltransferase activity"/>
    <property type="evidence" value="ECO:0007669"/>
    <property type="project" value="UniProtKB-EC"/>
</dbReference>
<dbReference type="NCBIfam" id="TIGR01469">
    <property type="entry name" value="cobA_cysG_Cterm"/>
    <property type="match status" value="1"/>
</dbReference>
<comment type="similarity">
    <text evidence="6">Belongs to the precorrin methyltransferase family.</text>
</comment>
<evidence type="ECO:0000313" key="10">
    <source>
        <dbReference type="Proteomes" id="UP000060043"/>
    </source>
</evidence>
<dbReference type="RefSeq" id="WP_011277779.1">
    <property type="nucleotide sequence ID" value="NZ_BHWZ01000001.1"/>
</dbReference>
<dbReference type="Gene3D" id="3.30.950.10">
    <property type="entry name" value="Methyltransferase, Cobalt-precorrin-4 Transmethylase, Domain 2"/>
    <property type="match status" value="1"/>
</dbReference>
<dbReference type="CDD" id="cd11642">
    <property type="entry name" value="SUMT"/>
    <property type="match status" value="1"/>
</dbReference>
<dbReference type="Gene3D" id="3.40.1010.10">
    <property type="entry name" value="Cobalt-precorrin-4 Transmethylase, Domain 1"/>
    <property type="match status" value="1"/>
</dbReference>
<evidence type="ECO:0000256" key="4">
    <source>
        <dbReference type="ARBA" id="ARBA00022691"/>
    </source>
</evidence>
<dbReference type="NCBIfam" id="NF004790">
    <property type="entry name" value="PRK06136.1"/>
    <property type="match status" value="1"/>
</dbReference>
<keyword evidence="4" id="KW-0949">S-adenosyl-L-methionine</keyword>
<dbReference type="OMA" id="EWTPQEY"/>
<dbReference type="PROSITE" id="PS00839">
    <property type="entry name" value="SUMT_1"/>
    <property type="match status" value="1"/>
</dbReference>